<accession>A0A7C5YWH2</accession>
<keyword evidence="1" id="KW-1133">Transmembrane helix</keyword>
<evidence type="ECO:0000256" key="1">
    <source>
        <dbReference type="SAM" id="Phobius"/>
    </source>
</evidence>
<comment type="caution">
    <text evidence="2">The sequence shown here is derived from an EMBL/GenBank/DDBJ whole genome shotgun (WGS) entry which is preliminary data.</text>
</comment>
<feature type="transmembrane region" description="Helical" evidence="1">
    <location>
        <begin position="42"/>
        <end position="63"/>
    </location>
</feature>
<proteinExistence type="predicted"/>
<evidence type="ECO:0008006" key="3">
    <source>
        <dbReference type="Google" id="ProtNLM"/>
    </source>
</evidence>
<keyword evidence="1" id="KW-0812">Transmembrane</keyword>
<gene>
    <name evidence="2" type="ORF">ENL96_02795</name>
</gene>
<organism evidence="2">
    <name type="scientific">candidate division CPR3 bacterium</name>
    <dbReference type="NCBI Taxonomy" id="2268181"/>
    <lineage>
        <taxon>Bacteria</taxon>
        <taxon>Bacteria division CPR3</taxon>
    </lineage>
</organism>
<evidence type="ECO:0000313" key="2">
    <source>
        <dbReference type="EMBL" id="HHR92416.1"/>
    </source>
</evidence>
<dbReference type="EMBL" id="DRVY01000085">
    <property type="protein sequence ID" value="HHR92416.1"/>
    <property type="molecule type" value="Genomic_DNA"/>
</dbReference>
<dbReference type="AlphaFoldDB" id="A0A7C5YWH2"/>
<reference evidence="2" key="1">
    <citation type="journal article" date="2020" name="mSystems">
        <title>Genome- and Community-Level Interaction Insights into Carbon Utilization and Element Cycling Functions of Hydrothermarchaeota in Hydrothermal Sediment.</title>
        <authorList>
            <person name="Zhou Z."/>
            <person name="Liu Y."/>
            <person name="Xu W."/>
            <person name="Pan J."/>
            <person name="Luo Z.H."/>
            <person name="Li M."/>
        </authorList>
    </citation>
    <scope>NUCLEOTIDE SEQUENCE [LARGE SCALE GENOMIC DNA]</scope>
    <source>
        <strain evidence="2">SpSt-1042</strain>
    </source>
</reference>
<protein>
    <recommendedName>
        <fullName evidence="3">DUF3575 domain-containing protein</fullName>
    </recommendedName>
</protein>
<name>A0A7C5YWH2_UNCC3</name>
<keyword evidence="1" id="KW-0472">Membrane</keyword>
<sequence length="201" mass="23974">MKIMFLFAIILITEIVLKLNLENEEVIIDTKKTIRDINKFMQRIFLFCFCLLLCLDLPVHSYWGKFGISLNYPGVGFKYIYRTKNIFELRLQYLPTEESDTTLFGLRYYRIYPLIKNRVLFYYFGVEGAYFKYSERYLSTDFYTVNGWLLGVYLGLEKFILKNFSINFDLGPYTATAMISDYSKNEFEFVLNASVNYYWGK</sequence>